<dbReference type="Gene3D" id="3.40.50.300">
    <property type="entry name" value="P-loop containing nucleotide triphosphate hydrolases"/>
    <property type="match status" value="1"/>
</dbReference>
<feature type="compositionally biased region" description="Pro residues" evidence="1">
    <location>
        <begin position="579"/>
        <end position="589"/>
    </location>
</feature>
<evidence type="ECO:0000313" key="3">
    <source>
        <dbReference type="Proteomes" id="UP001596137"/>
    </source>
</evidence>
<proteinExistence type="predicted"/>
<dbReference type="RefSeq" id="WP_380761001.1">
    <property type="nucleotide sequence ID" value="NZ_JBHSRF010000077.1"/>
</dbReference>
<sequence>MTVRMSANHGLHAALENLRRRLDHDLFPLAIGDVASHRRDLRELRGQLDDYLLPRVAAMDAPLLAVVGGSTGAGKSTLVNSLARADITEPGVLRPTTLAPTLVASPADEAWFQRPNVLPGLARRTGGGRGEPGTLRIVTSGTLPPGLALLDAPDIDSVVIANREVAAQLLAAADLWLFVTTAARYADEVPWGFLRVARERSTALAVVLDRVPPEADGPVTAHLRRLLDANGLEGTPLFPVPEVELPQENARLPEEAVRAISGWLAELAADAHSRAEVVRRTLSGALDSLAVRVPALADEVERQRAGLADLRGSVESAYGSAMAGFDDGIRDGSLLRGEVLTRWQDFIGTGDFMRSLESRIGRLRERIVSAFTGRPAPDAQLRVALETSVEALIRSAADQAAERVMESWSGMPAGRDVLERAGAVSAGRLGRASNTLAARAEAAVRAWQGYVLELVAKEGAERRTTARVASFGVNGAGLLLMLAVFASTGGLTGIELGIAGGTSVLSQKLLEAIFGDQAVRSLTQAARDDLRSRAHTLFEEESTRFTTLLAAVEPPPNAATTLREAAQTIRSHQNEVNTPPSPVDTPPLPVDGTLRDAGPTPGSDRTGGTAPDSDRTGGTAPDSDRPGRTGSGSDRTGGTASDRAGRTAPGSDSTGKIAPGSDRTGGTASDWAGKTAPGSDSTGKIAPGSDRAGGTASDWTGKTAPGSDRAGGTASDWTGKTAPGSDRAGGTASDWTGKTPPGSDRTGKTAPGSDRAGERADGPDDEGPGGLTPVDGR</sequence>
<dbReference type="InterPro" id="IPR027417">
    <property type="entry name" value="P-loop_NTPase"/>
</dbReference>
<dbReference type="Proteomes" id="UP001596137">
    <property type="component" value="Unassembled WGS sequence"/>
</dbReference>
<protein>
    <submittedName>
        <fullName evidence="2">ABC transporter</fullName>
    </submittedName>
</protein>
<evidence type="ECO:0000313" key="2">
    <source>
        <dbReference type="EMBL" id="MFC6086127.1"/>
    </source>
</evidence>
<comment type="caution">
    <text evidence="2">The sequence shown here is derived from an EMBL/GenBank/DDBJ whole genome shotgun (WGS) entry which is preliminary data.</text>
</comment>
<dbReference type="EMBL" id="JBHSRF010000077">
    <property type="protein sequence ID" value="MFC6086127.1"/>
    <property type="molecule type" value="Genomic_DNA"/>
</dbReference>
<dbReference type="SUPFAM" id="SSF52540">
    <property type="entry name" value="P-loop containing nucleoside triphosphate hydrolases"/>
    <property type="match status" value="1"/>
</dbReference>
<reference evidence="3" key="1">
    <citation type="journal article" date="2019" name="Int. J. Syst. Evol. Microbiol.">
        <title>The Global Catalogue of Microorganisms (GCM) 10K type strain sequencing project: providing services to taxonomists for standard genome sequencing and annotation.</title>
        <authorList>
            <consortium name="The Broad Institute Genomics Platform"/>
            <consortium name="The Broad Institute Genome Sequencing Center for Infectious Disease"/>
            <person name="Wu L."/>
            <person name="Ma J."/>
        </authorList>
    </citation>
    <scope>NUCLEOTIDE SEQUENCE [LARGE SCALE GENOMIC DNA]</scope>
    <source>
        <strain evidence="3">JCM 30346</strain>
    </source>
</reference>
<gene>
    <name evidence="2" type="ORF">ACFP1K_33510</name>
</gene>
<keyword evidence="3" id="KW-1185">Reference proteome</keyword>
<name>A0ABW1NV03_9ACTN</name>
<evidence type="ECO:0000256" key="1">
    <source>
        <dbReference type="SAM" id="MobiDB-lite"/>
    </source>
</evidence>
<accession>A0ABW1NV03</accession>
<organism evidence="2 3">
    <name type="scientific">Sphaerisporangium aureirubrum</name>
    <dbReference type="NCBI Taxonomy" id="1544736"/>
    <lineage>
        <taxon>Bacteria</taxon>
        <taxon>Bacillati</taxon>
        <taxon>Actinomycetota</taxon>
        <taxon>Actinomycetes</taxon>
        <taxon>Streptosporangiales</taxon>
        <taxon>Streptosporangiaceae</taxon>
        <taxon>Sphaerisporangium</taxon>
    </lineage>
</organism>
<feature type="region of interest" description="Disordered" evidence="1">
    <location>
        <begin position="572"/>
        <end position="777"/>
    </location>
</feature>